<accession>A0A023GB88</accession>
<dbReference type="GO" id="GO:0030682">
    <property type="term" value="P:symbiont-mediated perturbation of host defenses"/>
    <property type="evidence" value="ECO:0007669"/>
    <property type="project" value="InterPro"/>
</dbReference>
<dbReference type="InterPro" id="IPR002970">
    <property type="entry name" value="Tick_his-bd"/>
</dbReference>
<dbReference type="AlphaFoldDB" id="A0A023GB88"/>
<feature type="chain" id="PRO_5001517470" evidence="2">
    <location>
        <begin position="19"/>
        <end position="236"/>
    </location>
</feature>
<dbReference type="SUPFAM" id="SSF50814">
    <property type="entry name" value="Lipocalins"/>
    <property type="match status" value="1"/>
</dbReference>
<dbReference type="GO" id="GO:0043176">
    <property type="term" value="F:amine binding"/>
    <property type="evidence" value="ECO:0007669"/>
    <property type="project" value="InterPro"/>
</dbReference>
<feature type="region of interest" description="Disordered" evidence="1">
    <location>
        <begin position="146"/>
        <end position="180"/>
    </location>
</feature>
<dbReference type="EMBL" id="GBBM01004294">
    <property type="protein sequence ID" value="JAC31124.1"/>
    <property type="molecule type" value="mRNA"/>
</dbReference>
<feature type="compositionally biased region" description="Basic and acidic residues" evidence="1">
    <location>
        <begin position="159"/>
        <end position="179"/>
    </location>
</feature>
<organism evidence="3">
    <name type="scientific">Amblyomma triste</name>
    <name type="common">Neotropical tick</name>
    <dbReference type="NCBI Taxonomy" id="251400"/>
    <lineage>
        <taxon>Eukaryota</taxon>
        <taxon>Metazoa</taxon>
        <taxon>Ecdysozoa</taxon>
        <taxon>Arthropoda</taxon>
        <taxon>Chelicerata</taxon>
        <taxon>Arachnida</taxon>
        <taxon>Acari</taxon>
        <taxon>Parasitiformes</taxon>
        <taxon>Ixodida</taxon>
        <taxon>Ixodoidea</taxon>
        <taxon>Ixodidae</taxon>
        <taxon>Amblyomminae</taxon>
        <taxon>Amblyomma</taxon>
    </lineage>
</organism>
<dbReference type="Gene3D" id="2.40.128.20">
    <property type="match status" value="1"/>
</dbReference>
<keyword evidence="2" id="KW-0732">Signal</keyword>
<name>A0A023GB88_AMBTT</name>
<dbReference type="Pfam" id="PF02098">
    <property type="entry name" value="His_binding"/>
    <property type="match status" value="1"/>
</dbReference>
<sequence>MAALSWLIFLAYLIKVFGAESLPGCSCKGVNGDCRDGFQVLQVGVIFRLVLTTFRSLSSDTFTCVITKTTQKDEEQHQVTEEVRYMVSDSFTQTYSFTQRFQFTCESGLYNKMSSIDNTTVPHASYQFLWTDPNCVVVEYLKGQGDQEGEDGEETNNENGERPNENQKEEIQAEARDSNTDCAKQAPRDCMLWVQGLTTEPSTECEEKFRLLCGAFARRKFGKLGCDALFNVAKHE</sequence>
<feature type="compositionally biased region" description="Acidic residues" evidence="1">
    <location>
        <begin position="147"/>
        <end position="156"/>
    </location>
</feature>
<protein>
    <submittedName>
        <fullName evidence="3">Putative lipocalin-6 1</fullName>
    </submittedName>
</protein>
<evidence type="ECO:0000313" key="3">
    <source>
        <dbReference type="EMBL" id="JAC31124.1"/>
    </source>
</evidence>
<proteinExistence type="evidence at transcript level"/>
<evidence type="ECO:0000256" key="1">
    <source>
        <dbReference type="SAM" id="MobiDB-lite"/>
    </source>
</evidence>
<dbReference type="InterPro" id="IPR012674">
    <property type="entry name" value="Calycin"/>
</dbReference>
<reference evidence="3" key="1">
    <citation type="submission" date="2014-03" db="EMBL/GenBank/DDBJ databases">
        <title>The sialotranscriptome of Amblyomma triste, Amblyomma parvum and Amblyomma cajennense ticks, uncovered by 454-based RNA-seq.</title>
        <authorList>
            <person name="Garcia G.R."/>
            <person name="Gardinassi L.G."/>
            <person name="Ribeiro J.M."/>
            <person name="Anatriello E."/>
            <person name="Ferreira B.R."/>
            <person name="Moreira H.N."/>
            <person name="Mafra C."/>
            <person name="Olegario M.M."/>
            <person name="Szabo P.J."/>
            <person name="Miranda-Santos I.K."/>
            <person name="Maruyama S.R."/>
        </authorList>
    </citation>
    <scope>NUCLEOTIDE SEQUENCE</scope>
    <source>
        <strain evidence="3">Mato Grasso do Sul</strain>
        <tissue evidence="3">Salivary glands</tissue>
    </source>
</reference>
<evidence type="ECO:0000256" key="2">
    <source>
        <dbReference type="SAM" id="SignalP"/>
    </source>
</evidence>
<feature type="signal peptide" evidence="2">
    <location>
        <begin position="1"/>
        <end position="18"/>
    </location>
</feature>